<dbReference type="InterPro" id="IPR023214">
    <property type="entry name" value="HAD_sf"/>
</dbReference>
<dbReference type="SUPFAM" id="SSF56784">
    <property type="entry name" value="HAD-like"/>
    <property type="match status" value="1"/>
</dbReference>
<reference evidence="2" key="1">
    <citation type="submission" date="2020-06" db="EMBL/GenBank/DDBJ databases">
        <authorList>
            <person name="Onetto C."/>
        </authorList>
    </citation>
    <scope>NUCLEOTIDE SEQUENCE</scope>
</reference>
<dbReference type="EMBL" id="CAINUL010000019">
    <property type="protein sequence ID" value="CAD0115490.1"/>
    <property type="molecule type" value="Genomic_DNA"/>
</dbReference>
<dbReference type="Gene3D" id="1.10.150.240">
    <property type="entry name" value="Putative phosphatase, domain 2"/>
    <property type="match status" value="1"/>
</dbReference>
<evidence type="ECO:0000313" key="2">
    <source>
        <dbReference type="EMBL" id="CAD0115490.1"/>
    </source>
</evidence>
<evidence type="ECO:0000313" key="3">
    <source>
        <dbReference type="Proteomes" id="UP000745764"/>
    </source>
</evidence>
<name>A0A9N8KWI9_9PEZI</name>
<keyword evidence="1" id="KW-0378">Hydrolase</keyword>
<dbReference type="AlphaFoldDB" id="A0A9N8KWI9"/>
<dbReference type="InterPro" id="IPR023198">
    <property type="entry name" value="PGP-like_dom2"/>
</dbReference>
<evidence type="ECO:0000256" key="1">
    <source>
        <dbReference type="ARBA" id="ARBA00022801"/>
    </source>
</evidence>
<comment type="caution">
    <text evidence="2">The sequence shown here is derived from an EMBL/GenBank/DDBJ whole genome shotgun (WGS) entry which is preliminary data.</text>
</comment>
<dbReference type="Proteomes" id="UP000745764">
    <property type="component" value="Unassembled WGS sequence"/>
</dbReference>
<dbReference type="PANTHER" id="PTHR43316:SF4">
    <property type="entry name" value="ACID DEHALOGENASE, PUTATIVE (AFU_ORTHOLOGUE AFUA_8G05870)-RELATED"/>
    <property type="match status" value="1"/>
</dbReference>
<dbReference type="Gene3D" id="3.40.50.1000">
    <property type="entry name" value="HAD superfamily/HAD-like"/>
    <property type="match status" value="1"/>
</dbReference>
<evidence type="ECO:0008006" key="4">
    <source>
        <dbReference type="Google" id="ProtNLM"/>
    </source>
</evidence>
<accession>A0A9N8KWI9</accession>
<protein>
    <recommendedName>
        <fullName evidence="4">2-haloalkanoic acid dehalogenase</fullName>
    </recommendedName>
</protein>
<organism evidence="2 3">
    <name type="scientific">Aureobasidium uvarum</name>
    <dbReference type="NCBI Taxonomy" id="2773716"/>
    <lineage>
        <taxon>Eukaryota</taxon>
        <taxon>Fungi</taxon>
        <taxon>Dikarya</taxon>
        <taxon>Ascomycota</taxon>
        <taxon>Pezizomycotina</taxon>
        <taxon>Dothideomycetes</taxon>
        <taxon>Dothideomycetidae</taxon>
        <taxon>Dothideales</taxon>
        <taxon>Saccotheciaceae</taxon>
        <taxon>Aureobasidium</taxon>
    </lineage>
</organism>
<dbReference type="InterPro" id="IPR036412">
    <property type="entry name" value="HAD-like_sf"/>
</dbReference>
<dbReference type="GO" id="GO:0016787">
    <property type="term" value="F:hydrolase activity"/>
    <property type="evidence" value="ECO:0007669"/>
    <property type="project" value="UniProtKB-KW"/>
</dbReference>
<proteinExistence type="predicted"/>
<dbReference type="InterPro" id="IPR051540">
    <property type="entry name" value="S-2-haloacid_dehalogenase"/>
</dbReference>
<keyword evidence="3" id="KW-1185">Reference proteome</keyword>
<dbReference type="OrthoDB" id="2363873at2759"/>
<sequence>MPKHVVFDVVGTLVSYDAFFASIQKVLGPRLLAQNLSPKLFGFAWLESSEREFTYLSISSRHKPYKTVFAAMFYRILWMSGISLPREFATDAERDEMVAAYSTLQLRDGVQETFDLLQKSGFEVWCLTTGDKERVLGYFDNARVEFSRERFRSCDSSGVAKPALEAYRPLFESFGTDEKWFAAAHYWDVSAAKIVGFKGAYCSVYEKEDCKELFDVDMDVMADTLPEMAKKIIEASR</sequence>
<dbReference type="Pfam" id="PF00702">
    <property type="entry name" value="Hydrolase"/>
    <property type="match status" value="1"/>
</dbReference>
<gene>
    <name evidence="2" type="ORF">AWRI4620_LOCUS9745</name>
</gene>
<dbReference type="PANTHER" id="PTHR43316">
    <property type="entry name" value="HYDROLASE, HALOACID DELAHOGENASE-RELATED"/>
    <property type="match status" value="1"/>
</dbReference>